<evidence type="ECO:0000256" key="1">
    <source>
        <dbReference type="SAM" id="MobiDB-lite"/>
    </source>
</evidence>
<organism evidence="2 3">
    <name type="scientific">Stieleria bergensis</name>
    <dbReference type="NCBI Taxonomy" id="2528025"/>
    <lineage>
        <taxon>Bacteria</taxon>
        <taxon>Pseudomonadati</taxon>
        <taxon>Planctomycetota</taxon>
        <taxon>Planctomycetia</taxon>
        <taxon>Pirellulales</taxon>
        <taxon>Pirellulaceae</taxon>
        <taxon>Stieleria</taxon>
    </lineage>
</organism>
<accession>A0A517SS30</accession>
<gene>
    <name evidence="2" type="ORF">SV7mr_14300</name>
</gene>
<protein>
    <submittedName>
        <fullName evidence="2">Uncharacterized protein</fullName>
    </submittedName>
</protein>
<dbReference type="EMBL" id="CP036272">
    <property type="protein sequence ID" value="QDT58928.1"/>
    <property type="molecule type" value="Genomic_DNA"/>
</dbReference>
<feature type="compositionally biased region" description="Polar residues" evidence="1">
    <location>
        <begin position="124"/>
        <end position="136"/>
    </location>
</feature>
<evidence type="ECO:0000313" key="3">
    <source>
        <dbReference type="Proteomes" id="UP000315003"/>
    </source>
</evidence>
<proteinExistence type="predicted"/>
<reference evidence="2 3" key="1">
    <citation type="submission" date="2019-02" db="EMBL/GenBank/DDBJ databases">
        <title>Deep-cultivation of Planctomycetes and their phenomic and genomic characterization uncovers novel biology.</title>
        <authorList>
            <person name="Wiegand S."/>
            <person name="Jogler M."/>
            <person name="Boedeker C."/>
            <person name="Pinto D."/>
            <person name="Vollmers J."/>
            <person name="Rivas-Marin E."/>
            <person name="Kohn T."/>
            <person name="Peeters S.H."/>
            <person name="Heuer A."/>
            <person name="Rast P."/>
            <person name="Oberbeckmann S."/>
            <person name="Bunk B."/>
            <person name="Jeske O."/>
            <person name="Meyerdierks A."/>
            <person name="Storesund J.E."/>
            <person name="Kallscheuer N."/>
            <person name="Luecker S."/>
            <person name="Lage O.M."/>
            <person name="Pohl T."/>
            <person name="Merkel B.J."/>
            <person name="Hornburger P."/>
            <person name="Mueller R.-W."/>
            <person name="Bruemmer F."/>
            <person name="Labrenz M."/>
            <person name="Spormann A.M."/>
            <person name="Op den Camp H."/>
            <person name="Overmann J."/>
            <person name="Amann R."/>
            <person name="Jetten M.S.M."/>
            <person name="Mascher T."/>
            <person name="Medema M.H."/>
            <person name="Devos D.P."/>
            <person name="Kaster A.-K."/>
            <person name="Ovreas L."/>
            <person name="Rohde M."/>
            <person name="Galperin M.Y."/>
            <person name="Jogler C."/>
        </authorList>
    </citation>
    <scope>NUCLEOTIDE SEQUENCE [LARGE SCALE GENOMIC DNA]</scope>
    <source>
        <strain evidence="2 3">SV_7m_r</strain>
    </source>
</reference>
<name>A0A517SS30_9BACT</name>
<dbReference type="AlphaFoldDB" id="A0A517SS30"/>
<sequence length="462" mass="49778">MIYGWNEMRNLLSQKRFVGGIVGLVLLINLALSGSVQAQVALPGVGSLPSGGAVASPPPAAVSLPSPAVGLPPGMASANPGPASVPSAAGMPAPVVTTAGTAALPTGGMATDQLRGRNPAGSAGMSSSNQLPSTAGQQWRTYDLRPYTGYLTQHDQPQQAIVDWVLRETGTDVWFSSPLGILNADRDRLTVYHTQEMHEVIANMVDRFVAGEKDPQVMHLRVMTVGSPSWRSQSHMLMQHVNVDSPGVQAWLLSKENAALVMSQLRQRSDTRQIQAMDLVTHNGQTQKLASTRGRNYVRNIRKAPTGWPPYEPETGEIQEGYQLAISPLLSVDKREIDCVIKAEIDQVDKLVPVDLQLPLPNGQAYRTRIDVPQVVSWRLHERFRWPSDMVLLLSCGVIASPERVGNPLPFLNLNSLTGTTAGRADALMFISYGGRAAQNIGSAPVAPLISTSPNLDTRGRF</sequence>
<evidence type="ECO:0000313" key="2">
    <source>
        <dbReference type="EMBL" id="QDT58928.1"/>
    </source>
</evidence>
<keyword evidence="3" id="KW-1185">Reference proteome</keyword>
<feature type="region of interest" description="Disordered" evidence="1">
    <location>
        <begin position="115"/>
        <end position="136"/>
    </location>
</feature>
<dbReference type="Proteomes" id="UP000315003">
    <property type="component" value="Chromosome"/>
</dbReference>